<dbReference type="InterPro" id="IPR024325">
    <property type="entry name" value="DUF3835"/>
</dbReference>
<evidence type="ECO:0000313" key="3">
    <source>
        <dbReference type="EMBL" id="GMG31632.1"/>
    </source>
</evidence>
<evidence type="ECO:0000313" key="4">
    <source>
        <dbReference type="Proteomes" id="UP001165063"/>
    </source>
</evidence>
<feature type="region of interest" description="Disordered" evidence="1">
    <location>
        <begin position="31"/>
        <end position="101"/>
    </location>
</feature>
<dbReference type="Proteomes" id="UP001165063">
    <property type="component" value="Unassembled WGS sequence"/>
</dbReference>
<dbReference type="OrthoDB" id="21413at2759"/>
<gene>
    <name evidence="3" type="ORF">Amon01_000401300</name>
</gene>
<sequence>METMAKAYVMGLYDDDIEIEGQVIEELHDFEEHNQTVEARALQEPQLPLDDPNTDINDGDADDEEDDNGPVMTDEIIERDPSASNDNHNEEDPSDLSQLDIELSDEALGASVGVDYLKMRSKMIYKYKGSFNEHQNHSEFEPKESVEKPRISRFKSVRLGISDDGKLVG</sequence>
<evidence type="ECO:0000256" key="1">
    <source>
        <dbReference type="SAM" id="MobiDB-lite"/>
    </source>
</evidence>
<evidence type="ECO:0000259" key="2">
    <source>
        <dbReference type="Pfam" id="PF12927"/>
    </source>
</evidence>
<dbReference type="Pfam" id="PF12927">
    <property type="entry name" value="DUF3835"/>
    <property type="match status" value="1"/>
</dbReference>
<protein>
    <submittedName>
        <fullName evidence="3">Unnamed protein product</fullName>
    </submittedName>
</protein>
<dbReference type="EMBL" id="BSXU01001846">
    <property type="protein sequence ID" value="GMG31632.1"/>
    <property type="molecule type" value="Genomic_DNA"/>
</dbReference>
<dbReference type="AlphaFoldDB" id="A0A9W7DFL3"/>
<feature type="compositionally biased region" description="Basic and acidic residues" evidence="1">
    <location>
        <begin position="76"/>
        <end position="91"/>
    </location>
</feature>
<feature type="compositionally biased region" description="Acidic residues" evidence="1">
    <location>
        <begin position="57"/>
        <end position="68"/>
    </location>
</feature>
<comment type="caution">
    <text evidence="3">The sequence shown here is derived from an EMBL/GenBank/DDBJ whole genome shotgun (WGS) entry which is preliminary data.</text>
</comment>
<name>A0A9W7DFL3_AMBMO</name>
<reference evidence="3" key="1">
    <citation type="submission" date="2023-04" db="EMBL/GenBank/DDBJ databases">
        <title>Ambrosiozyma monospora NBRC 1965.</title>
        <authorList>
            <person name="Ichikawa N."/>
            <person name="Sato H."/>
            <person name="Tonouchi N."/>
        </authorList>
    </citation>
    <scope>NUCLEOTIDE SEQUENCE</scope>
    <source>
        <strain evidence="3">NBRC 1965</strain>
    </source>
</reference>
<accession>A0A9W7DFL3</accession>
<organism evidence="3 4">
    <name type="scientific">Ambrosiozyma monospora</name>
    <name type="common">Yeast</name>
    <name type="synonym">Endomycopsis monosporus</name>
    <dbReference type="NCBI Taxonomy" id="43982"/>
    <lineage>
        <taxon>Eukaryota</taxon>
        <taxon>Fungi</taxon>
        <taxon>Dikarya</taxon>
        <taxon>Ascomycota</taxon>
        <taxon>Saccharomycotina</taxon>
        <taxon>Pichiomycetes</taxon>
        <taxon>Pichiales</taxon>
        <taxon>Pichiaceae</taxon>
        <taxon>Ambrosiozyma</taxon>
    </lineage>
</organism>
<keyword evidence="4" id="KW-1185">Reference proteome</keyword>
<proteinExistence type="predicted"/>
<feature type="domain" description="DUF3835" evidence="2">
    <location>
        <begin position="72"/>
        <end position="159"/>
    </location>
</feature>